<dbReference type="GO" id="GO:0002161">
    <property type="term" value="F:aminoacyl-tRNA deacylase activity"/>
    <property type="evidence" value="ECO:0007669"/>
    <property type="project" value="InterPro"/>
</dbReference>
<dbReference type="PANTHER" id="PTHR30411">
    <property type="entry name" value="CYTOPLASMIC PROTEIN"/>
    <property type="match status" value="1"/>
</dbReference>
<dbReference type="GO" id="GO:0004812">
    <property type="term" value="F:aminoacyl-tRNA ligase activity"/>
    <property type="evidence" value="ECO:0007669"/>
    <property type="project" value="UniProtKB-KW"/>
</dbReference>
<dbReference type="PANTHER" id="PTHR30411:SF9">
    <property type="entry name" value="MULTIFUNCTIONAL SER_THR-TRNA DEACYLASE PROXP-Y"/>
    <property type="match status" value="1"/>
</dbReference>
<gene>
    <name evidence="2" type="ORF">UX05_C0001G0002</name>
</gene>
<dbReference type="InterPro" id="IPR036754">
    <property type="entry name" value="YbaK/aa-tRNA-synt-asso_dom_sf"/>
</dbReference>
<evidence type="ECO:0000313" key="3">
    <source>
        <dbReference type="Proteomes" id="UP000034264"/>
    </source>
</evidence>
<proteinExistence type="predicted"/>
<dbReference type="InterPro" id="IPR007214">
    <property type="entry name" value="YbaK/aa-tRNA-synth-assoc-dom"/>
</dbReference>
<accession>A0A0G1PD64</accession>
<dbReference type="Pfam" id="PF04073">
    <property type="entry name" value="tRNA_edit"/>
    <property type="match status" value="1"/>
</dbReference>
<dbReference type="SUPFAM" id="SSF55826">
    <property type="entry name" value="YbaK/ProRS associated domain"/>
    <property type="match status" value="1"/>
</dbReference>
<name>A0A0G1PD64_9BACT</name>
<reference evidence="2 3" key="1">
    <citation type="journal article" date="2015" name="Nature">
        <title>rRNA introns, odd ribosomes, and small enigmatic genomes across a large radiation of phyla.</title>
        <authorList>
            <person name="Brown C.T."/>
            <person name="Hug L.A."/>
            <person name="Thomas B.C."/>
            <person name="Sharon I."/>
            <person name="Castelle C.J."/>
            <person name="Singh A."/>
            <person name="Wilkins M.J."/>
            <person name="Williams K.H."/>
            <person name="Banfield J.F."/>
        </authorList>
    </citation>
    <scope>NUCLEOTIDE SEQUENCE [LARGE SCALE GENOMIC DNA]</scope>
</reference>
<sequence length="157" mass="17333">MSVYDQIIQLLKSNDIKYQTLEHEPTPTCEDSARVRGTSPGQGAKALICYADKKPILIVLPCSRKLDPKIFKLLFSVHDLRFATPDEVLQLTGLQIGAIPPLGNLFNLPTYIDQALSAEERIAFNAGDRAKSVIMSYSDYAPLAQAQDTGHVFSQPK</sequence>
<feature type="domain" description="YbaK/aminoacyl-tRNA synthetase-associated" evidence="1">
    <location>
        <begin position="23"/>
        <end position="140"/>
    </location>
</feature>
<dbReference type="EMBL" id="LCKS01000001">
    <property type="protein sequence ID" value="KKU03373.1"/>
    <property type="molecule type" value="Genomic_DNA"/>
</dbReference>
<keyword evidence="2" id="KW-0436">Ligase</keyword>
<keyword evidence="2" id="KW-0030">Aminoacyl-tRNA synthetase</keyword>
<organism evidence="2 3">
    <name type="scientific">Candidatus Amesbacteria bacterium GW2011_GWC2_45_19</name>
    <dbReference type="NCBI Taxonomy" id="1618366"/>
    <lineage>
        <taxon>Bacteria</taxon>
        <taxon>Candidatus Amesiibacteriota</taxon>
    </lineage>
</organism>
<protein>
    <submittedName>
        <fullName evidence="2">YbaK/prolyl-tRNA synthetase associated region</fullName>
    </submittedName>
</protein>
<dbReference type="Gene3D" id="3.90.960.10">
    <property type="entry name" value="YbaK/aminoacyl-tRNA synthetase-associated domain"/>
    <property type="match status" value="1"/>
</dbReference>
<dbReference type="AlphaFoldDB" id="A0A0G1PD64"/>
<dbReference type="Proteomes" id="UP000034264">
    <property type="component" value="Unassembled WGS sequence"/>
</dbReference>
<comment type="caution">
    <text evidence="2">The sequence shown here is derived from an EMBL/GenBank/DDBJ whole genome shotgun (WGS) entry which is preliminary data.</text>
</comment>
<evidence type="ECO:0000313" key="2">
    <source>
        <dbReference type="EMBL" id="KKU03373.1"/>
    </source>
</evidence>
<evidence type="ECO:0000259" key="1">
    <source>
        <dbReference type="Pfam" id="PF04073"/>
    </source>
</evidence>